<dbReference type="InterPro" id="IPR012340">
    <property type="entry name" value="NA-bd_OB-fold"/>
</dbReference>
<evidence type="ECO:0000259" key="18">
    <source>
        <dbReference type="PROSITE" id="PS51447"/>
    </source>
</evidence>
<keyword evidence="9 15" id="KW-0067">ATP-binding</keyword>
<dbReference type="Gene3D" id="2.40.50.140">
    <property type="entry name" value="Nucleic acid-binding proteins"/>
    <property type="match status" value="1"/>
</dbReference>
<dbReference type="InterPro" id="IPR005146">
    <property type="entry name" value="B3/B4_tRNA-bd"/>
</dbReference>
<dbReference type="InterPro" id="IPR005121">
    <property type="entry name" value="Fdx_antiC-bd"/>
</dbReference>
<dbReference type="SUPFAM" id="SSF46955">
    <property type="entry name" value="Putative DNA-binding domain"/>
    <property type="match status" value="1"/>
</dbReference>
<keyword evidence="7 15" id="KW-0479">Metal-binding</keyword>
<evidence type="ECO:0000256" key="11">
    <source>
        <dbReference type="ARBA" id="ARBA00022884"/>
    </source>
</evidence>
<keyword evidence="21" id="KW-1185">Reference proteome</keyword>
<evidence type="ECO:0000256" key="13">
    <source>
        <dbReference type="ARBA" id="ARBA00023146"/>
    </source>
</evidence>
<keyword evidence="5 16" id="KW-0820">tRNA-binding</keyword>
<evidence type="ECO:0000256" key="8">
    <source>
        <dbReference type="ARBA" id="ARBA00022741"/>
    </source>
</evidence>
<dbReference type="InterPro" id="IPR020825">
    <property type="entry name" value="Phe-tRNA_synthase-like_B3/B4"/>
</dbReference>
<feature type="binding site" evidence="15">
    <location>
        <position position="478"/>
    </location>
    <ligand>
        <name>Mg(2+)</name>
        <dbReference type="ChEBI" id="CHEBI:18420"/>
        <note>shared with alpha subunit</note>
    </ligand>
</feature>
<dbReference type="EC" id="6.1.1.20" evidence="15"/>
<dbReference type="SUPFAM" id="SSF50249">
    <property type="entry name" value="Nucleic acid-binding proteins"/>
    <property type="match status" value="1"/>
</dbReference>
<evidence type="ECO:0000256" key="7">
    <source>
        <dbReference type="ARBA" id="ARBA00022723"/>
    </source>
</evidence>
<evidence type="ECO:0000256" key="6">
    <source>
        <dbReference type="ARBA" id="ARBA00022598"/>
    </source>
</evidence>
<gene>
    <name evidence="15 20" type="primary">pheT</name>
    <name evidence="20" type="ORF">ACFFQA_36765</name>
</gene>
<comment type="subcellular location">
    <subcellularLocation>
        <location evidence="1 15">Cytoplasm</location>
    </subcellularLocation>
</comment>
<dbReference type="GO" id="GO:0004826">
    <property type="term" value="F:phenylalanine-tRNA ligase activity"/>
    <property type="evidence" value="ECO:0007669"/>
    <property type="project" value="UniProtKB-EC"/>
</dbReference>
<dbReference type="Gene3D" id="3.50.40.10">
    <property type="entry name" value="Phenylalanyl-trna Synthetase, Chain B, domain 3"/>
    <property type="match status" value="1"/>
</dbReference>
<comment type="similarity">
    <text evidence="2 15">Belongs to the phenylalanyl-tRNA synthetase beta subunit family. Type 1 subfamily.</text>
</comment>
<evidence type="ECO:0000256" key="12">
    <source>
        <dbReference type="ARBA" id="ARBA00022917"/>
    </source>
</evidence>
<keyword evidence="11 16" id="KW-0694">RNA-binding</keyword>
<keyword evidence="6 15" id="KW-0436">Ligase</keyword>
<evidence type="ECO:0000256" key="9">
    <source>
        <dbReference type="ARBA" id="ARBA00022840"/>
    </source>
</evidence>
<keyword evidence="12 15" id="KW-0648">Protein biosynthesis</keyword>
<evidence type="ECO:0000256" key="14">
    <source>
        <dbReference type="ARBA" id="ARBA00049255"/>
    </source>
</evidence>
<dbReference type="SUPFAM" id="SSF54991">
    <property type="entry name" value="Anticodon-binding domain of PheRS"/>
    <property type="match status" value="1"/>
</dbReference>
<evidence type="ECO:0000256" key="10">
    <source>
        <dbReference type="ARBA" id="ARBA00022842"/>
    </source>
</evidence>
<comment type="cofactor">
    <cofactor evidence="15">
        <name>Mg(2+)</name>
        <dbReference type="ChEBI" id="CHEBI:18420"/>
    </cofactor>
    <text evidence="15">Binds 2 magnesium ions per tetramer.</text>
</comment>
<dbReference type="InterPro" id="IPR036690">
    <property type="entry name" value="Fdx_antiC-bd_sf"/>
</dbReference>
<accession>A0ABV6A8L0</accession>
<dbReference type="Pfam" id="PF03147">
    <property type="entry name" value="FDX-ACB"/>
    <property type="match status" value="1"/>
</dbReference>
<dbReference type="InterPro" id="IPR009061">
    <property type="entry name" value="DNA-bd_dom_put_sf"/>
</dbReference>
<name>A0ABV6A8L0_9PSEU</name>
<dbReference type="CDD" id="cd02796">
    <property type="entry name" value="tRNA_bind_bactPheRS"/>
    <property type="match status" value="1"/>
</dbReference>
<dbReference type="SMART" id="SM00896">
    <property type="entry name" value="FDX-ACB"/>
    <property type="match status" value="1"/>
</dbReference>
<keyword evidence="13 15" id="KW-0030">Aminoacyl-tRNA synthetase</keyword>
<dbReference type="InterPro" id="IPR004532">
    <property type="entry name" value="Phe-tRNA-ligase_IIc_bsu_bact"/>
</dbReference>
<dbReference type="Proteomes" id="UP001589693">
    <property type="component" value="Unassembled WGS sequence"/>
</dbReference>
<keyword evidence="4 15" id="KW-0963">Cytoplasm</keyword>
<dbReference type="PANTHER" id="PTHR10947">
    <property type="entry name" value="PHENYLALANYL-TRNA SYNTHETASE BETA CHAIN AND LEUCINE-RICH REPEAT-CONTAINING PROTEIN 47"/>
    <property type="match status" value="1"/>
</dbReference>
<evidence type="ECO:0000256" key="16">
    <source>
        <dbReference type="PROSITE-ProRule" id="PRU00209"/>
    </source>
</evidence>
<evidence type="ECO:0000259" key="19">
    <source>
        <dbReference type="PROSITE" id="PS51483"/>
    </source>
</evidence>
<feature type="binding site" evidence="15">
    <location>
        <position position="468"/>
    </location>
    <ligand>
        <name>Mg(2+)</name>
        <dbReference type="ChEBI" id="CHEBI:18420"/>
        <note>shared with alpha subunit</note>
    </ligand>
</feature>
<feature type="binding site" evidence="15">
    <location>
        <position position="477"/>
    </location>
    <ligand>
        <name>Mg(2+)</name>
        <dbReference type="ChEBI" id="CHEBI:18420"/>
        <note>shared with alpha subunit</note>
    </ligand>
</feature>
<evidence type="ECO:0000256" key="3">
    <source>
        <dbReference type="ARBA" id="ARBA00011209"/>
    </source>
</evidence>
<dbReference type="PANTHER" id="PTHR10947:SF0">
    <property type="entry name" value="PHENYLALANINE--TRNA LIGASE BETA SUBUNIT"/>
    <property type="match status" value="1"/>
</dbReference>
<dbReference type="HAMAP" id="MF_00283">
    <property type="entry name" value="Phe_tRNA_synth_beta1"/>
    <property type="match status" value="1"/>
</dbReference>
<dbReference type="SUPFAM" id="SSF56037">
    <property type="entry name" value="PheT/TilS domain"/>
    <property type="match status" value="1"/>
</dbReference>
<dbReference type="InterPro" id="IPR002547">
    <property type="entry name" value="tRNA-bd_dom"/>
</dbReference>
<evidence type="ECO:0000256" key="5">
    <source>
        <dbReference type="ARBA" id="ARBA00022555"/>
    </source>
</evidence>
<dbReference type="InterPro" id="IPR041616">
    <property type="entry name" value="PheRS_beta_core"/>
</dbReference>
<dbReference type="NCBIfam" id="TIGR00472">
    <property type="entry name" value="pheT_bact"/>
    <property type="match status" value="1"/>
</dbReference>
<evidence type="ECO:0000256" key="1">
    <source>
        <dbReference type="ARBA" id="ARBA00004496"/>
    </source>
</evidence>
<dbReference type="InterPro" id="IPR045060">
    <property type="entry name" value="Phe-tRNA-ligase_IIc_bsu"/>
</dbReference>
<comment type="caution">
    <text evidence="20">The sequence shown here is derived from an EMBL/GenBank/DDBJ whole genome shotgun (WGS) entry which is preliminary data.</text>
</comment>
<dbReference type="InterPro" id="IPR005147">
    <property type="entry name" value="tRNA_synthase_B5-dom"/>
</dbReference>
<dbReference type="EMBL" id="JBHLZU010000036">
    <property type="protein sequence ID" value="MFB9909518.1"/>
    <property type="molecule type" value="Genomic_DNA"/>
</dbReference>
<evidence type="ECO:0000259" key="17">
    <source>
        <dbReference type="PROSITE" id="PS50886"/>
    </source>
</evidence>
<dbReference type="Pfam" id="PF17759">
    <property type="entry name" value="tRNA_synthFbeta"/>
    <property type="match status" value="1"/>
</dbReference>
<comment type="subunit">
    <text evidence="3 15">Tetramer of two alpha and two beta subunits.</text>
</comment>
<evidence type="ECO:0000256" key="4">
    <source>
        <dbReference type="ARBA" id="ARBA00022490"/>
    </source>
</evidence>
<dbReference type="PROSITE" id="PS50886">
    <property type="entry name" value="TRBD"/>
    <property type="match status" value="1"/>
</dbReference>
<dbReference type="InterPro" id="IPR045864">
    <property type="entry name" value="aa-tRNA-synth_II/BPL/LPL"/>
</dbReference>
<feature type="domain" description="TRNA-binding" evidence="17">
    <location>
        <begin position="41"/>
        <end position="159"/>
    </location>
</feature>
<dbReference type="SMART" id="SM00874">
    <property type="entry name" value="B5"/>
    <property type="match status" value="1"/>
</dbReference>
<dbReference type="Pfam" id="PF01588">
    <property type="entry name" value="tRNA_bind"/>
    <property type="match status" value="1"/>
</dbReference>
<dbReference type="InterPro" id="IPR033714">
    <property type="entry name" value="tRNA_bind_bactPheRS"/>
</dbReference>
<dbReference type="Pfam" id="PF03483">
    <property type="entry name" value="B3_4"/>
    <property type="match status" value="1"/>
</dbReference>
<dbReference type="Gene3D" id="3.30.56.10">
    <property type="match status" value="2"/>
</dbReference>
<keyword evidence="8 15" id="KW-0547">Nucleotide-binding</keyword>
<dbReference type="Gene3D" id="3.30.930.10">
    <property type="entry name" value="Bira Bifunctional Protein, Domain 2"/>
    <property type="match status" value="1"/>
</dbReference>
<feature type="domain" description="B5" evidence="19">
    <location>
        <begin position="410"/>
        <end position="490"/>
    </location>
</feature>
<reference evidence="20 21" key="1">
    <citation type="submission" date="2024-09" db="EMBL/GenBank/DDBJ databases">
        <authorList>
            <person name="Sun Q."/>
            <person name="Mori K."/>
        </authorList>
    </citation>
    <scope>NUCLEOTIDE SEQUENCE [LARGE SCALE GENOMIC DNA]</scope>
    <source>
        <strain evidence="20 21">TBRC 7907</strain>
    </source>
</reference>
<dbReference type="RefSeq" id="WP_377862426.1">
    <property type="nucleotide sequence ID" value="NZ_JBHLZU010000036.1"/>
</dbReference>
<feature type="domain" description="FDX-ACB" evidence="18">
    <location>
        <begin position="738"/>
        <end position="831"/>
    </location>
</feature>
<proteinExistence type="inferred from homology"/>
<evidence type="ECO:0000313" key="21">
    <source>
        <dbReference type="Proteomes" id="UP001589693"/>
    </source>
</evidence>
<dbReference type="SUPFAM" id="SSF55681">
    <property type="entry name" value="Class II aaRS and biotin synthetases"/>
    <property type="match status" value="1"/>
</dbReference>
<keyword evidence="10 15" id="KW-0460">Magnesium</keyword>
<dbReference type="PROSITE" id="PS51447">
    <property type="entry name" value="FDX_ACB"/>
    <property type="match status" value="1"/>
</dbReference>
<dbReference type="PROSITE" id="PS51483">
    <property type="entry name" value="B5"/>
    <property type="match status" value="1"/>
</dbReference>
<dbReference type="Gene3D" id="3.30.70.380">
    <property type="entry name" value="Ferrodoxin-fold anticodon-binding domain"/>
    <property type="match status" value="1"/>
</dbReference>
<organism evidence="20 21">
    <name type="scientific">Allokutzneria oryzae</name>
    <dbReference type="NCBI Taxonomy" id="1378989"/>
    <lineage>
        <taxon>Bacteria</taxon>
        <taxon>Bacillati</taxon>
        <taxon>Actinomycetota</taxon>
        <taxon>Actinomycetes</taxon>
        <taxon>Pseudonocardiales</taxon>
        <taxon>Pseudonocardiaceae</taxon>
        <taxon>Allokutzneria</taxon>
    </lineage>
</organism>
<sequence length="832" mass="88984">MRIPVSWLADLVALPEGTTPEQIAEAFVRVGLEVEELHPLATVTGPLVVGRVMEIEELTEFKKPIRYCKVDVGNVEEDGETPRPQMIICGARNFREGDTIVAALPGCVLPGGFAISERKTYGRMSQGMICSVAELALGEDHSGILVLPPGTAEPGDDAMEVLGLADTVIELAVTPDRGYCLSARGLARELACAFDADYRDPALIDVGEADDAVYPVQVEDLDGCRRFVLRRVTGLDPTSPTPWWMRRRLMLAGIRPISLAVDVTNYVMLETGHPLHAFDTTTLKGALVVRRAVAGEKLSTLDGASRELDPDDLVICDDSGPISLAGVMGGASTEIGDATTDVLLEAANWEPASIARVARRHKLPSEASRRFERLVDPALPPAALELAAQLLVRYGDAQIERGRTDVGRPLLPAAVTIPLALPDRVAGVNYGRGVTARRLSQIGCRIEVGSSEDGTAVVVAEPPTWRSDLNLPADLVEEVLRLEGYHTIPSVLPPAPAGRGLTAAQRRRRTVSRALAATGHVEVLPMPFVSPQTWDAFGLAEDDPRRRTVSLLNPLEADRPELAGTLLPGLFDAVQRNVSRGMRDLALYQLGQVVLPDERQVPAPELPVDRRPTDAELATLLAALPKQPLHVAAVFTGQRERAGWWGKGRAASWSDAVEAARTVGHAAGVELTVAAGELAPWHPGRCAELRVGDTVVGHAGELHPKVVEALGLPVRTCAMELDLDALPLTDERPSPVVSPYPPVLLDLALVVDAAVPVADVTASVVAGGGDLLEDVRLFDVYTGEQLGDGKRSLAFSLRFRAPDRTLTVEEATEARDAAVALAAERTGATLRA</sequence>
<dbReference type="CDD" id="cd00769">
    <property type="entry name" value="PheRS_beta_core"/>
    <property type="match status" value="1"/>
</dbReference>
<dbReference type="SMART" id="SM00873">
    <property type="entry name" value="B3_4"/>
    <property type="match status" value="1"/>
</dbReference>
<feature type="binding site" evidence="15">
    <location>
        <position position="474"/>
    </location>
    <ligand>
        <name>Mg(2+)</name>
        <dbReference type="ChEBI" id="CHEBI:18420"/>
        <note>shared with alpha subunit</note>
    </ligand>
</feature>
<evidence type="ECO:0000313" key="20">
    <source>
        <dbReference type="EMBL" id="MFB9909518.1"/>
    </source>
</evidence>
<protein>
    <recommendedName>
        <fullName evidence="15">Phenylalanine--tRNA ligase beta subunit</fullName>
        <ecNumber evidence="15">6.1.1.20</ecNumber>
    </recommendedName>
    <alternativeName>
        <fullName evidence="15">Phenylalanyl-tRNA synthetase beta subunit</fullName>
        <shortName evidence="15">PheRS</shortName>
    </alternativeName>
</protein>
<dbReference type="Pfam" id="PF03484">
    <property type="entry name" value="B5"/>
    <property type="match status" value="1"/>
</dbReference>
<evidence type="ECO:0000256" key="15">
    <source>
        <dbReference type="HAMAP-Rule" id="MF_00283"/>
    </source>
</evidence>
<evidence type="ECO:0000256" key="2">
    <source>
        <dbReference type="ARBA" id="ARBA00008653"/>
    </source>
</evidence>
<comment type="catalytic activity">
    <reaction evidence="14 15">
        <text>tRNA(Phe) + L-phenylalanine + ATP = L-phenylalanyl-tRNA(Phe) + AMP + diphosphate + H(+)</text>
        <dbReference type="Rhea" id="RHEA:19413"/>
        <dbReference type="Rhea" id="RHEA-COMP:9668"/>
        <dbReference type="Rhea" id="RHEA-COMP:9699"/>
        <dbReference type="ChEBI" id="CHEBI:15378"/>
        <dbReference type="ChEBI" id="CHEBI:30616"/>
        <dbReference type="ChEBI" id="CHEBI:33019"/>
        <dbReference type="ChEBI" id="CHEBI:58095"/>
        <dbReference type="ChEBI" id="CHEBI:78442"/>
        <dbReference type="ChEBI" id="CHEBI:78531"/>
        <dbReference type="ChEBI" id="CHEBI:456215"/>
        <dbReference type="EC" id="6.1.1.20"/>
    </reaction>
</comment>